<evidence type="ECO:0000313" key="2">
    <source>
        <dbReference type="EMBL" id="TWG21103.1"/>
    </source>
</evidence>
<reference evidence="2 3" key="1">
    <citation type="submission" date="2019-06" db="EMBL/GenBank/DDBJ databases">
        <title>Sequencing the genomes of 1000 actinobacteria strains.</title>
        <authorList>
            <person name="Klenk H.-P."/>
        </authorList>
    </citation>
    <scope>NUCLEOTIDE SEQUENCE [LARGE SCALE GENOMIC DNA]</scope>
    <source>
        <strain evidence="2 3">DSM 43866</strain>
    </source>
</reference>
<feature type="signal peptide" evidence="1">
    <location>
        <begin position="1"/>
        <end position="32"/>
    </location>
</feature>
<dbReference type="RefSeq" id="WP_122979775.1">
    <property type="nucleotide sequence ID" value="NZ_BOMX01000116.1"/>
</dbReference>
<keyword evidence="3" id="KW-1185">Reference proteome</keyword>
<dbReference type="AlphaFoldDB" id="A0A561WB75"/>
<sequence length="188" mass="19944">MPKNFKRALAAAAALLAGAVSSLVVATSPAMADGVTVAHKCGNPSRVFKTVRAGICANLVKLRNGSSGPYRLAAYTEAFCQSNLSPYTIKNCRGIVAGADLYRRKPGATAWQLVFHSNNYGCGSLWSGNPTCDAQRYGPYSYETDINDCWEFMGHARASIQLPGDDAVISGILMDSQVWATGVPGCNT</sequence>
<proteinExistence type="predicted"/>
<comment type="caution">
    <text evidence="2">The sequence shown here is derived from an EMBL/GenBank/DDBJ whole genome shotgun (WGS) entry which is preliminary data.</text>
</comment>
<keyword evidence="1" id="KW-0732">Signal</keyword>
<evidence type="ECO:0000256" key="1">
    <source>
        <dbReference type="SAM" id="SignalP"/>
    </source>
</evidence>
<dbReference type="Proteomes" id="UP000320239">
    <property type="component" value="Unassembled WGS sequence"/>
</dbReference>
<name>A0A561WB75_ACTTI</name>
<feature type="chain" id="PRO_5021747377" description="Peptidase inhibitor family I36" evidence="1">
    <location>
        <begin position="33"/>
        <end position="188"/>
    </location>
</feature>
<accession>A0A561WB75</accession>
<gene>
    <name evidence="2" type="ORF">FHX34_103633</name>
</gene>
<protein>
    <recommendedName>
        <fullName evidence="4">Peptidase inhibitor family I36</fullName>
    </recommendedName>
</protein>
<evidence type="ECO:0000313" key="3">
    <source>
        <dbReference type="Proteomes" id="UP000320239"/>
    </source>
</evidence>
<evidence type="ECO:0008006" key="4">
    <source>
        <dbReference type="Google" id="ProtNLM"/>
    </source>
</evidence>
<dbReference type="EMBL" id="VIWY01000003">
    <property type="protein sequence ID" value="TWG21103.1"/>
    <property type="molecule type" value="Genomic_DNA"/>
</dbReference>
<organism evidence="2 3">
    <name type="scientific">Actinoplanes teichomyceticus</name>
    <dbReference type="NCBI Taxonomy" id="1867"/>
    <lineage>
        <taxon>Bacteria</taxon>
        <taxon>Bacillati</taxon>
        <taxon>Actinomycetota</taxon>
        <taxon>Actinomycetes</taxon>
        <taxon>Micromonosporales</taxon>
        <taxon>Micromonosporaceae</taxon>
        <taxon>Actinoplanes</taxon>
    </lineage>
</organism>